<name>A0A1A8ZYU0_9ACTN</name>
<proteinExistence type="inferred from homology"/>
<evidence type="ECO:0000313" key="6">
    <source>
        <dbReference type="Proteomes" id="UP000198765"/>
    </source>
</evidence>
<dbReference type="AlphaFoldDB" id="A0A1A8ZYU0"/>
<dbReference type="InterPro" id="IPR041522">
    <property type="entry name" value="CdaR_GGDEF"/>
</dbReference>
<dbReference type="Pfam" id="PF17853">
    <property type="entry name" value="GGDEF_2"/>
    <property type="match status" value="1"/>
</dbReference>
<evidence type="ECO:0000313" key="5">
    <source>
        <dbReference type="EMBL" id="SBT49053.1"/>
    </source>
</evidence>
<dbReference type="OrthoDB" id="3246591at2"/>
<dbReference type="InterPro" id="IPR042070">
    <property type="entry name" value="PucR_C-HTH_sf"/>
</dbReference>
<dbReference type="Proteomes" id="UP000198765">
    <property type="component" value="Chromosome I"/>
</dbReference>
<feature type="domain" description="CdaR GGDEF-like" evidence="4">
    <location>
        <begin position="169"/>
        <end position="277"/>
    </location>
</feature>
<dbReference type="PANTHER" id="PTHR33744:SF7">
    <property type="entry name" value="PUCR FAMILY TRANSCRIPTIONAL REGULATOR"/>
    <property type="match status" value="1"/>
</dbReference>
<organism evidence="5 6">
    <name type="scientific">Micromonospora narathiwatensis</name>
    <dbReference type="NCBI Taxonomy" id="299146"/>
    <lineage>
        <taxon>Bacteria</taxon>
        <taxon>Bacillati</taxon>
        <taxon>Actinomycetota</taxon>
        <taxon>Actinomycetes</taxon>
        <taxon>Micromonosporales</taxon>
        <taxon>Micromonosporaceae</taxon>
        <taxon>Micromonospora</taxon>
    </lineage>
</organism>
<keyword evidence="6" id="KW-1185">Reference proteome</keyword>
<feature type="domain" description="PucR C-terminal helix-turn-helix" evidence="3">
    <location>
        <begin position="327"/>
        <end position="384"/>
    </location>
</feature>
<dbReference type="Gene3D" id="1.10.10.2840">
    <property type="entry name" value="PucR C-terminal helix-turn-helix domain"/>
    <property type="match status" value="1"/>
</dbReference>
<evidence type="ECO:0000259" key="4">
    <source>
        <dbReference type="Pfam" id="PF17853"/>
    </source>
</evidence>
<comment type="similarity">
    <text evidence="1">Belongs to the CdaR family.</text>
</comment>
<dbReference type="PATRIC" id="fig|299146.4.peg.3467"/>
<evidence type="ECO:0000256" key="2">
    <source>
        <dbReference type="SAM" id="MobiDB-lite"/>
    </source>
</evidence>
<feature type="region of interest" description="Disordered" evidence="2">
    <location>
        <begin position="390"/>
        <end position="421"/>
    </location>
</feature>
<accession>A0A1A8ZYU0</accession>
<dbReference type="PANTHER" id="PTHR33744">
    <property type="entry name" value="CARBOHYDRATE DIACID REGULATOR"/>
    <property type="match status" value="1"/>
</dbReference>
<dbReference type="InterPro" id="IPR051448">
    <property type="entry name" value="CdaR-like_regulators"/>
</dbReference>
<gene>
    <name evidence="5" type="ORF">GA0070621_3343</name>
</gene>
<dbReference type="Pfam" id="PF13556">
    <property type="entry name" value="HTH_30"/>
    <property type="match status" value="1"/>
</dbReference>
<reference evidence="5 6" key="1">
    <citation type="submission" date="2016-06" db="EMBL/GenBank/DDBJ databases">
        <authorList>
            <person name="Kjaerup R.B."/>
            <person name="Dalgaard T.S."/>
            <person name="Juul-Madsen H.R."/>
        </authorList>
    </citation>
    <scope>NUCLEOTIDE SEQUENCE [LARGE SCALE GENOMIC DNA]</scope>
    <source>
        <strain evidence="5 6">DSM 45248</strain>
    </source>
</reference>
<protein>
    <submittedName>
        <fullName evidence="5">PucR C-terminal helix-turn-helix domain-containing protein</fullName>
    </submittedName>
</protein>
<sequence length="421" mass="44132">MSEPGGTDLSATLRRIERAAGALATASVARMDEALPWFRELPADQRAWVMLVAQAGVRSLVQWLGQGGGAADSTQEVSDEVFAAAPQALARSISLQQTVALIKVTIEVVEEQVAHLAAEGEEQPLREAVLRFSREIAFAAARVYARAAESRGSWDARLQALLVDALLRGDSPDVLASRAAALGWTDAPPVAVAVGRSPGGEVAAVLHTVYRQARRIGVEVIGGVHGDRLVIVLGGAADLLAATDKLLPAFGDGPVVVGPAVPSLDEATESARAALAGFRAAPAWPTAPRPVPAADLLPERALAGDADARRRLRHDVYAVLARAGGELLETLDAFFAAGGTLESAARALYVHPNTVRYRLKRVAEVTGFSPLVPRDSFALQVALTVGRLDPVVPGGTPVPSQTLSPGGRKTSQTGDDRRRSL</sequence>
<evidence type="ECO:0000256" key="1">
    <source>
        <dbReference type="ARBA" id="ARBA00006754"/>
    </source>
</evidence>
<evidence type="ECO:0000259" key="3">
    <source>
        <dbReference type="Pfam" id="PF13556"/>
    </source>
</evidence>
<dbReference type="EMBL" id="LT594324">
    <property type="protein sequence ID" value="SBT49053.1"/>
    <property type="molecule type" value="Genomic_DNA"/>
</dbReference>
<feature type="compositionally biased region" description="Polar residues" evidence="2">
    <location>
        <begin position="398"/>
        <end position="413"/>
    </location>
</feature>
<dbReference type="InterPro" id="IPR025736">
    <property type="entry name" value="PucR_C-HTH_dom"/>
</dbReference>